<reference evidence="2 3" key="1">
    <citation type="submission" date="2018-10" db="EMBL/GenBank/DDBJ databases">
        <authorList>
            <person name="Criscuolo A."/>
        </authorList>
    </citation>
    <scope>NUCLEOTIDE SEQUENCE [LARGE SCALE GENOMIC DNA]</scope>
    <source>
        <strain evidence="2">DnA1</strain>
    </source>
</reference>
<dbReference type="Proteomes" id="UP000277294">
    <property type="component" value="Unassembled WGS sequence"/>
</dbReference>
<accession>A0A3P4B6I1</accession>
<organism evidence="2 3">
    <name type="scientific">Pigmentiphaga humi</name>
    <dbReference type="NCBI Taxonomy" id="2478468"/>
    <lineage>
        <taxon>Bacteria</taxon>
        <taxon>Pseudomonadati</taxon>
        <taxon>Pseudomonadota</taxon>
        <taxon>Betaproteobacteria</taxon>
        <taxon>Burkholderiales</taxon>
        <taxon>Alcaligenaceae</taxon>
        <taxon>Pigmentiphaga</taxon>
    </lineage>
</organism>
<dbReference type="PROSITE" id="PS51819">
    <property type="entry name" value="VOC"/>
    <property type="match status" value="2"/>
</dbReference>
<feature type="domain" description="VOC" evidence="1">
    <location>
        <begin position="176"/>
        <end position="289"/>
    </location>
</feature>
<dbReference type="AlphaFoldDB" id="A0A3P4B6I1"/>
<dbReference type="OrthoDB" id="9812467at2"/>
<dbReference type="Pfam" id="PF13468">
    <property type="entry name" value="Glyoxalase_3"/>
    <property type="match status" value="1"/>
</dbReference>
<dbReference type="SUPFAM" id="SSF54593">
    <property type="entry name" value="Glyoxalase/Bleomycin resistance protein/Dihydroxybiphenyl dioxygenase"/>
    <property type="match status" value="1"/>
</dbReference>
<dbReference type="InterPro" id="IPR029068">
    <property type="entry name" value="Glyas_Bleomycin-R_OHBP_Dase"/>
</dbReference>
<dbReference type="InterPro" id="IPR025870">
    <property type="entry name" value="Glyoxalase-like_dom"/>
</dbReference>
<evidence type="ECO:0000313" key="3">
    <source>
        <dbReference type="Proteomes" id="UP000277294"/>
    </source>
</evidence>
<dbReference type="EMBL" id="UWPJ01000032">
    <property type="protein sequence ID" value="VCU71897.1"/>
    <property type="molecule type" value="Genomic_DNA"/>
</dbReference>
<dbReference type="InterPro" id="IPR037523">
    <property type="entry name" value="VOC_core"/>
</dbReference>
<dbReference type="Gene3D" id="3.10.180.10">
    <property type="entry name" value="2,3-Dihydroxybiphenyl 1,2-Dioxygenase, domain 1"/>
    <property type="match status" value="2"/>
</dbReference>
<sequence>MTQQDIHSVNHVGLVARDLAAAADRYQRMGFVLTPFSAHAGAWKPGAAVSPLGSGNRCVMFEQNYLEILGSEHAAAPSPRLEQYLRHHQGGHIICFGSEDLSSVDRRLKACGMGSSGVIPLQRDVETPEGVRTARFERVQFSPDDSPEGYIQAARHLTPEFIYQPRYARHPNGCTELSDTVLIVDDVARFRERYEHFTGLEPTVEAGEVTYRFPLCSRLTLLGRDRALERLPGTLHPPVPGIAAVGFRCPDLRTQADLLRSAGVPFLEAGGRLIVPAEEAAGVAVIFEA</sequence>
<keyword evidence="3" id="KW-1185">Reference proteome</keyword>
<evidence type="ECO:0000259" key="1">
    <source>
        <dbReference type="PROSITE" id="PS51819"/>
    </source>
</evidence>
<dbReference type="RefSeq" id="WP_160142369.1">
    <property type="nucleotide sequence ID" value="NZ_UWPJ01000032.1"/>
</dbReference>
<proteinExistence type="predicted"/>
<feature type="domain" description="VOC" evidence="1">
    <location>
        <begin position="8"/>
        <end position="153"/>
    </location>
</feature>
<protein>
    <submittedName>
        <fullName evidence="2">Glyoxalase-like domain protein</fullName>
    </submittedName>
</protein>
<name>A0A3P4B6I1_9BURK</name>
<evidence type="ECO:0000313" key="2">
    <source>
        <dbReference type="EMBL" id="VCU71897.1"/>
    </source>
</evidence>
<gene>
    <name evidence="2" type="ORF">PIGHUM_03988</name>
</gene>